<dbReference type="InterPro" id="IPR038330">
    <property type="entry name" value="TspO/MBR-related_sf"/>
</dbReference>
<name>A0AB35ILI8_9FIRM</name>
<feature type="transmembrane region" description="Helical" evidence="6">
    <location>
        <begin position="48"/>
        <end position="68"/>
    </location>
</feature>
<feature type="transmembrane region" description="Helical" evidence="6">
    <location>
        <begin position="103"/>
        <end position="125"/>
    </location>
</feature>
<comment type="caution">
    <text evidence="7">The sequence shown here is derived from an EMBL/GenBank/DDBJ whole genome shotgun (WGS) entry which is preliminary data.</text>
</comment>
<dbReference type="Pfam" id="PF03073">
    <property type="entry name" value="TspO_MBR"/>
    <property type="match status" value="1"/>
</dbReference>
<dbReference type="PANTHER" id="PTHR10057">
    <property type="entry name" value="PERIPHERAL-TYPE BENZODIAZEPINE RECEPTOR"/>
    <property type="match status" value="1"/>
</dbReference>
<dbReference type="EMBL" id="JAQLKE010000020">
    <property type="protein sequence ID" value="MDB7084540.1"/>
    <property type="molecule type" value="Genomic_DNA"/>
</dbReference>
<dbReference type="FunFam" id="1.20.1260.100:FF:000001">
    <property type="entry name" value="translocator protein 2"/>
    <property type="match status" value="1"/>
</dbReference>
<dbReference type="GO" id="GO:0016020">
    <property type="term" value="C:membrane"/>
    <property type="evidence" value="ECO:0007669"/>
    <property type="project" value="UniProtKB-SubCell"/>
</dbReference>
<evidence type="ECO:0000313" key="8">
    <source>
        <dbReference type="Proteomes" id="UP001211987"/>
    </source>
</evidence>
<dbReference type="PANTHER" id="PTHR10057:SF0">
    <property type="entry name" value="TRANSLOCATOR PROTEIN"/>
    <property type="match status" value="1"/>
</dbReference>
<evidence type="ECO:0000256" key="6">
    <source>
        <dbReference type="SAM" id="Phobius"/>
    </source>
</evidence>
<dbReference type="RefSeq" id="WP_003537983.1">
    <property type="nucleotide sequence ID" value="NZ_BAABXX010000001.1"/>
</dbReference>
<keyword evidence="4 6" id="KW-1133">Transmembrane helix</keyword>
<dbReference type="CDD" id="cd15904">
    <property type="entry name" value="TSPO_MBR"/>
    <property type="match status" value="1"/>
</dbReference>
<feature type="transmembrane region" description="Helical" evidence="6">
    <location>
        <begin position="80"/>
        <end position="97"/>
    </location>
</feature>
<evidence type="ECO:0000256" key="5">
    <source>
        <dbReference type="ARBA" id="ARBA00023136"/>
    </source>
</evidence>
<evidence type="ECO:0000313" key="7">
    <source>
        <dbReference type="EMBL" id="MDB7084540.1"/>
    </source>
</evidence>
<feature type="transmembrane region" description="Helical" evidence="6">
    <location>
        <begin position="132"/>
        <end position="154"/>
    </location>
</feature>
<accession>A0AB35ILI8</accession>
<evidence type="ECO:0000256" key="1">
    <source>
        <dbReference type="ARBA" id="ARBA00004141"/>
    </source>
</evidence>
<dbReference type="GeneID" id="64196099"/>
<dbReference type="AlphaFoldDB" id="A0AB35ILI8"/>
<dbReference type="Proteomes" id="UP001211987">
    <property type="component" value="Unassembled WGS sequence"/>
</dbReference>
<protein>
    <submittedName>
        <fullName evidence="7">Tryptophan-rich sensory protein</fullName>
    </submittedName>
</protein>
<proteinExistence type="inferred from homology"/>
<keyword evidence="5 6" id="KW-0472">Membrane</keyword>
<dbReference type="InterPro" id="IPR004307">
    <property type="entry name" value="TspO_MBR"/>
</dbReference>
<evidence type="ECO:0000256" key="2">
    <source>
        <dbReference type="ARBA" id="ARBA00007524"/>
    </source>
</evidence>
<evidence type="ECO:0000256" key="4">
    <source>
        <dbReference type="ARBA" id="ARBA00022989"/>
    </source>
</evidence>
<reference evidence="7" key="1">
    <citation type="submission" date="2023-01" db="EMBL/GenBank/DDBJ databases">
        <title>Human gut microbiome strain richness.</title>
        <authorList>
            <person name="Chen-Liaw A."/>
        </authorList>
    </citation>
    <scope>NUCLEOTIDE SEQUENCE</scope>
    <source>
        <strain evidence="7">1001217st2_G6_1001217B_191108</strain>
    </source>
</reference>
<evidence type="ECO:0000256" key="3">
    <source>
        <dbReference type="ARBA" id="ARBA00022692"/>
    </source>
</evidence>
<comment type="subcellular location">
    <subcellularLocation>
        <location evidence="1">Membrane</location>
        <topology evidence="1">Multi-pass membrane protein</topology>
    </subcellularLocation>
</comment>
<gene>
    <name evidence="7" type="ORF">PM738_12070</name>
</gene>
<sequence length="156" mass="18096">MIKLKKYKYIILNLSISLGIGALSAIFTMNAMDVYQTVNLPKCSPPGYLFPIVWTFLYILIGLASYLIHRSNSKNKETALIIYYFQLLINFAWPIAFFNYQSFLLALAILITLCILVAILIKLFYQIRPLAAFLLLPYMGWILFALYLNFWIFVNN</sequence>
<organism evidence="7 8">
    <name type="scientific">Thomasclavelia ramosa</name>
    <dbReference type="NCBI Taxonomy" id="1547"/>
    <lineage>
        <taxon>Bacteria</taxon>
        <taxon>Bacillati</taxon>
        <taxon>Bacillota</taxon>
        <taxon>Erysipelotrichia</taxon>
        <taxon>Erysipelotrichales</taxon>
        <taxon>Coprobacillaceae</taxon>
        <taxon>Thomasclavelia</taxon>
    </lineage>
</organism>
<feature type="transmembrane region" description="Helical" evidence="6">
    <location>
        <begin position="7"/>
        <end position="28"/>
    </location>
</feature>
<dbReference type="GO" id="GO:0033013">
    <property type="term" value="P:tetrapyrrole metabolic process"/>
    <property type="evidence" value="ECO:0007669"/>
    <property type="project" value="UniProtKB-ARBA"/>
</dbReference>
<dbReference type="PIRSF" id="PIRSF005859">
    <property type="entry name" value="PBR"/>
    <property type="match status" value="1"/>
</dbReference>
<keyword evidence="3 6" id="KW-0812">Transmembrane</keyword>
<comment type="similarity">
    <text evidence="2">Belongs to the TspO/BZRP family.</text>
</comment>
<dbReference type="Gene3D" id="1.20.1260.100">
    <property type="entry name" value="TspO/MBR protein"/>
    <property type="match status" value="1"/>
</dbReference>